<name>A0A1V6W6Z2_PENNA</name>
<dbReference type="EMBL" id="MOOB01000368">
    <property type="protein sequence ID" value="OQE58635.1"/>
    <property type="molecule type" value="Genomic_DNA"/>
</dbReference>
<gene>
    <name evidence="1" type="ORF">PENNAL_c0368G03262</name>
</gene>
<protein>
    <submittedName>
        <fullName evidence="1">Uncharacterized protein</fullName>
    </submittedName>
</protein>
<proteinExistence type="predicted"/>
<comment type="caution">
    <text evidence="1">The sequence shown here is derived from an EMBL/GenBank/DDBJ whole genome shotgun (WGS) entry which is preliminary data.</text>
</comment>
<dbReference type="Proteomes" id="UP000191691">
    <property type="component" value="Unassembled WGS sequence"/>
</dbReference>
<evidence type="ECO:0000313" key="1">
    <source>
        <dbReference type="EMBL" id="OQE58635.1"/>
    </source>
</evidence>
<keyword evidence="2" id="KW-1185">Reference proteome</keyword>
<evidence type="ECO:0000313" key="2">
    <source>
        <dbReference type="Proteomes" id="UP000191691"/>
    </source>
</evidence>
<accession>A0A1V6W6Z2</accession>
<organism evidence="1 2">
    <name type="scientific">Penicillium nalgiovense</name>
    <dbReference type="NCBI Taxonomy" id="60175"/>
    <lineage>
        <taxon>Eukaryota</taxon>
        <taxon>Fungi</taxon>
        <taxon>Dikarya</taxon>
        <taxon>Ascomycota</taxon>
        <taxon>Pezizomycotina</taxon>
        <taxon>Eurotiomycetes</taxon>
        <taxon>Eurotiomycetidae</taxon>
        <taxon>Eurotiales</taxon>
        <taxon>Aspergillaceae</taxon>
        <taxon>Penicillium</taxon>
    </lineage>
</organism>
<reference evidence="2" key="1">
    <citation type="journal article" date="2017" name="Nat. Microbiol.">
        <title>Global analysis of biosynthetic gene clusters reveals vast potential of secondary metabolite production in Penicillium species.</title>
        <authorList>
            <person name="Nielsen J.C."/>
            <person name="Grijseels S."/>
            <person name="Prigent S."/>
            <person name="Ji B."/>
            <person name="Dainat J."/>
            <person name="Nielsen K.F."/>
            <person name="Frisvad J.C."/>
            <person name="Workman M."/>
            <person name="Nielsen J."/>
        </authorList>
    </citation>
    <scope>NUCLEOTIDE SEQUENCE [LARGE SCALE GENOMIC DNA]</scope>
    <source>
        <strain evidence="2">IBT 13039</strain>
    </source>
</reference>
<sequence length="12" mass="1232">MNTVVASVIALD</sequence>